<comment type="caution">
    <text evidence="2">The sequence shown here is derived from an EMBL/GenBank/DDBJ whole genome shotgun (WGS) entry which is preliminary data.</text>
</comment>
<dbReference type="OrthoDB" id="5963188at2759"/>
<evidence type="ECO:0000313" key="3">
    <source>
        <dbReference type="Proteomes" id="UP000324222"/>
    </source>
</evidence>
<evidence type="ECO:0000256" key="1">
    <source>
        <dbReference type="SAM" id="MobiDB-lite"/>
    </source>
</evidence>
<gene>
    <name evidence="2" type="ORF">E2C01_047375</name>
</gene>
<protein>
    <submittedName>
        <fullName evidence="2">Uncharacterized protein</fullName>
    </submittedName>
</protein>
<dbReference type="AlphaFoldDB" id="A0A5B7G0Y4"/>
<name>A0A5B7G0Y4_PORTR</name>
<feature type="region of interest" description="Disordered" evidence="1">
    <location>
        <begin position="33"/>
        <end position="83"/>
    </location>
</feature>
<keyword evidence="3" id="KW-1185">Reference proteome</keyword>
<evidence type="ECO:0000313" key="2">
    <source>
        <dbReference type="EMBL" id="MPC53481.1"/>
    </source>
</evidence>
<proteinExistence type="predicted"/>
<feature type="compositionally biased region" description="Basic and acidic residues" evidence="1">
    <location>
        <begin position="62"/>
        <end position="71"/>
    </location>
</feature>
<reference evidence="2 3" key="1">
    <citation type="submission" date="2019-05" db="EMBL/GenBank/DDBJ databases">
        <title>Another draft genome of Portunus trituberculatus and its Hox gene families provides insights of decapod evolution.</title>
        <authorList>
            <person name="Jeong J.-H."/>
            <person name="Song I."/>
            <person name="Kim S."/>
            <person name="Choi T."/>
            <person name="Kim D."/>
            <person name="Ryu S."/>
            <person name="Kim W."/>
        </authorList>
    </citation>
    <scope>NUCLEOTIDE SEQUENCE [LARGE SCALE GENOMIC DNA]</scope>
    <source>
        <tissue evidence="2">Muscle</tissue>
    </source>
</reference>
<sequence length="150" mass="16267">MECVDPSAATSLDIKEAEERSCIHSICTHTLSSSSDGDDEVEEVNGSPSCSTMSLAWSPQSHSKEKVEDKNACGPRGHSAVKSLSSPSDLIKFSYVTIMGMETPLKDNAAVTVEEDGFLGFLIKCIASDLQESGLHYRMDHTRLELNLIT</sequence>
<organism evidence="2 3">
    <name type="scientific">Portunus trituberculatus</name>
    <name type="common">Swimming crab</name>
    <name type="synonym">Neptunus trituberculatus</name>
    <dbReference type="NCBI Taxonomy" id="210409"/>
    <lineage>
        <taxon>Eukaryota</taxon>
        <taxon>Metazoa</taxon>
        <taxon>Ecdysozoa</taxon>
        <taxon>Arthropoda</taxon>
        <taxon>Crustacea</taxon>
        <taxon>Multicrustacea</taxon>
        <taxon>Malacostraca</taxon>
        <taxon>Eumalacostraca</taxon>
        <taxon>Eucarida</taxon>
        <taxon>Decapoda</taxon>
        <taxon>Pleocyemata</taxon>
        <taxon>Brachyura</taxon>
        <taxon>Eubrachyura</taxon>
        <taxon>Portunoidea</taxon>
        <taxon>Portunidae</taxon>
        <taxon>Portuninae</taxon>
        <taxon>Portunus</taxon>
    </lineage>
</organism>
<dbReference type="Proteomes" id="UP000324222">
    <property type="component" value="Unassembled WGS sequence"/>
</dbReference>
<feature type="compositionally biased region" description="Polar residues" evidence="1">
    <location>
        <begin position="48"/>
        <end position="61"/>
    </location>
</feature>
<accession>A0A5B7G0Y4</accession>
<dbReference type="EMBL" id="VSRR010011654">
    <property type="protein sequence ID" value="MPC53481.1"/>
    <property type="molecule type" value="Genomic_DNA"/>
</dbReference>